<keyword evidence="6" id="KW-0547">Nucleotide-binding</keyword>
<dbReference type="Pfam" id="PF01330">
    <property type="entry name" value="RuvA_N"/>
    <property type="match status" value="1"/>
</dbReference>
<protein>
    <submittedName>
        <fullName evidence="6">Holliday junction ATP-dependent DNA helicase RuvA</fullName>
        <ecNumber evidence="6">3.6.4.12</ecNumber>
    </submittedName>
</protein>
<dbReference type="Gene3D" id="2.40.50.140">
    <property type="entry name" value="Nucleic acid-binding proteins"/>
    <property type="match status" value="1"/>
</dbReference>
<evidence type="ECO:0000256" key="3">
    <source>
        <dbReference type="ARBA" id="ARBA00023125"/>
    </source>
</evidence>
<feature type="domain" description="Helix-hairpin-helix DNA-binding motif class 1" evidence="5">
    <location>
        <begin position="73"/>
        <end position="92"/>
    </location>
</feature>
<dbReference type="InterPro" id="IPR012340">
    <property type="entry name" value="NA-bd_OB-fold"/>
</dbReference>
<keyword evidence="6" id="KW-0378">Hydrolase</keyword>
<dbReference type="SUPFAM" id="SSF47781">
    <property type="entry name" value="RuvA domain 2-like"/>
    <property type="match status" value="1"/>
</dbReference>
<keyword evidence="6" id="KW-0067">ATP-binding</keyword>
<dbReference type="Gene3D" id="1.10.150.20">
    <property type="entry name" value="5' to 3' exonuclease, C-terminal subdomain"/>
    <property type="match status" value="1"/>
</dbReference>
<dbReference type="NCBIfam" id="TIGR00084">
    <property type="entry name" value="ruvA"/>
    <property type="match status" value="1"/>
</dbReference>
<dbReference type="SUPFAM" id="SSF46929">
    <property type="entry name" value="DNA helicase RuvA subunit, C-terminal domain"/>
    <property type="match status" value="1"/>
</dbReference>
<dbReference type="SUPFAM" id="SSF50249">
    <property type="entry name" value="Nucleic acid-binding proteins"/>
    <property type="match status" value="1"/>
</dbReference>
<dbReference type="GO" id="GO:0005524">
    <property type="term" value="F:ATP binding"/>
    <property type="evidence" value="ECO:0007669"/>
    <property type="project" value="InterPro"/>
</dbReference>
<dbReference type="InterPro" id="IPR003583">
    <property type="entry name" value="Hlx-hairpin-Hlx_DNA-bd_motif"/>
</dbReference>
<dbReference type="EMBL" id="UOEK01000447">
    <property type="protein sequence ID" value="VAW08179.1"/>
    <property type="molecule type" value="Genomic_DNA"/>
</dbReference>
<dbReference type="InterPro" id="IPR013849">
    <property type="entry name" value="DNA_helicase_Holl-junc_RuvA_I"/>
</dbReference>
<keyword evidence="3" id="KW-0238">DNA-binding</keyword>
<sequence>MIGRLRGVIAQKEFDTVLVEVGGVGYVVTIPPKVHGELPAVGSEAVLHIHTHVREDQLALYGFATAEQRDVFRILIAVSGIGPKVGIAILGTLDVSSLRRAVVTDDVDTLTTVPGIGKRSAQKLLIELKPKMDLPDAEVVPGTSSVLVEVRDALAGLGYQPAEIRSAVVGLPDEGTVEVLLRSALRSLGANNA</sequence>
<dbReference type="InterPro" id="IPR010994">
    <property type="entry name" value="RuvA_2-like"/>
</dbReference>
<evidence type="ECO:0000256" key="4">
    <source>
        <dbReference type="ARBA" id="ARBA00023204"/>
    </source>
</evidence>
<keyword evidence="1" id="KW-0963">Cytoplasm</keyword>
<evidence type="ECO:0000259" key="5">
    <source>
        <dbReference type="SMART" id="SM00278"/>
    </source>
</evidence>
<proteinExistence type="inferred from homology"/>
<gene>
    <name evidence="6" type="ORF">MNBD_ACTINO02-1997</name>
</gene>
<dbReference type="GO" id="GO:0006281">
    <property type="term" value="P:DNA repair"/>
    <property type="evidence" value="ECO:0007669"/>
    <property type="project" value="UniProtKB-KW"/>
</dbReference>
<dbReference type="GO" id="GO:0006310">
    <property type="term" value="P:DNA recombination"/>
    <property type="evidence" value="ECO:0007669"/>
    <property type="project" value="InterPro"/>
</dbReference>
<dbReference type="Pfam" id="PF07499">
    <property type="entry name" value="RuvA_C"/>
    <property type="match status" value="1"/>
</dbReference>
<dbReference type="AlphaFoldDB" id="A0A3B0T7E1"/>
<evidence type="ECO:0000256" key="1">
    <source>
        <dbReference type="ARBA" id="ARBA00022490"/>
    </source>
</evidence>
<evidence type="ECO:0000313" key="6">
    <source>
        <dbReference type="EMBL" id="VAW08179.1"/>
    </source>
</evidence>
<keyword evidence="2" id="KW-0227">DNA damage</keyword>
<dbReference type="HAMAP" id="MF_00031">
    <property type="entry name" value="DNA_HJ_migration_RuvA"/>
    <property type="match status" value="1"/>
</dbReference>
<dbReference type="GO" id="GO:0009378">
    <property type="term" value="F:four-way junction helicase activity"/>
    <property type="evidence" value="ECO:0007669"/>
    <property type="project" value="InterPro"/>
</dbReference>
<dbReference type="InterPro" id="IPR036267">
    <property type="entry name" value="RuvA_C_sf"/>
</dbReference>
<dbReference type="InterPro" id="IPR000085">
    <property type="entry name" value="RuvA"/>
</dbReference>
<accession>A0A3B0T7E1</accession>
<dbReference type="EC" id="3.6.4.12" evidence="6"/>
<dbReference type="CDD" id="cd14332">
    <property type="entry name" value="UBA_RuvA_C"/>
    <property type="match status" value="1"/>
</dbReference>
<name>A0A3B0T7E1_9ZZZZ</name>
<dbReference type="GO" id="GO:0003677">
    <property type="term" value="F:DNA binding"/>
    <property type="evidence" value="ECO:0007669"/>
    <property type="project" value="UniProtKB-KW"/>
</dbReference>
<dbReference type="GO" id="GO:0016787">
    <property type="term" value="F:hydrolase activity"/>
    <property type="evidence" value="ECO:0007669"/>
    <property type="project" value="UniProtKB-KW"/>
</dbReference>
<organism evidence="6">
    <name type="scientific">hydrothermal vent metagenome</name>
    <dbReference type="NCBI Taxonomy" id="652676"/>
    <lineage>
        <taxon>unclassified sequences</taxon>
        <taxon>metagenomes</taxon>
        <taxon>ecological metagenomes</taxon>
    </lineage>
</organism>
<dbReference type="Pfam" id="PF14520">
    <property type="entry name" value="HHH_5"/>
    <property type="match status" value="1"/>
</dbReference>
<keyword evidence="4" id="KW-0234">DNA repair</keyword>
<feature type="domain" description="Helix-hairpin-helix DNA-binding motif class 1" evidence="5">
    <location>
        <begin position="108"/>
        <end position="127"/>
    </location>
</feature>
<reference evidence="6" key="1">
    <citation type="submission" date="2018-06" db="EMBL/GenBank/DDBJ databases">
        <authorList>
            <person name="Zhirakovskaya E."/>
        </authorList>
    </citation>
    <scope>NUCLEOTIDE SEQUENCE</scope>
</reference>
<dbReference type="GO" id="GO:0009379">
    <property type="term" value="C:Holliday junction helicase complex"/>
    <property type="evidence" value="ECO:0007669"/>
    <property type="project" value="InterPro"/>
</dbReference>
<dbReference type="InterPro" id="IPR011114">
    <property type="entry name" value="RuvA_C"/>
</dbReference>
<dbReference type="SMART" id="SM00278">
    <property type="entry name" value="HhH1"/>
    <property type="match status" value="2"/>
</dbReference>
<evidence type="ECO:0000256" key="2">
    <source>
        <dbReference type="ARBA" id="ARBA00022763"/>
    </source>
</evidence>
<keyword evidence="6" id="KW-0347">Helicase</keyword>
<dbReference type="Gene3D" id="1.10.8.10">
    <property type="entry name" value="DNA helicase RuvA subunit, C-terminal domain"/>
    <property type="match status" value="1"/>
</dbReference>